<feature type="transmembrane region" description="Helical" evidence="6">
    <location>
        <begin position="12"/>
        <end position="35"/>
    </location>
</feature>
<dbReference type="AlphaFoldDB" id="A0AAV3AZP7"/>
<evidence type="ECO:0008006" key="9">
    <source>
        <dbReference type="Google" id="ProtNLM"/>
    </source>
</evidence>
<dbReference type="Pfam" id="PF14880">
    <property type="entry name" value="COX14"/>
    <property type="match status" value="1"/>
</dbReference>
<dbReference type="Proteomes" id="UP001181693">
    <property type="component" value="Unassembled WGS sequence"/>
</dbReference>
<keyword evidence="5 6" id="KW-0472">Membrane</keyword>
<dbReference type="InterPro" id="IPR029208">
    <property type="entry name" value="COX14"/>
</dbReference>
<keyword evidence="8" id="KW-1185">Reference proteome</keyword>
<comment type="subcellular location">
    <subcellularLocation>
        <location evidence="1">Mitochondrion membrane</location>
        <topology evidence="1">Single-pass membrane protein</topology>
    </subcellularLocation>
</comment>
<reference evidence="7" key="1">
    <citation type="thesis" date="2020" institute="ProQuest LLC" country="789 East Eisenhower Parkway, Ann Arbor, MI, USA">
        <title>Comparative Genomics and Chromosome Evolution.</title>
        <authorList>
            <person name="Mudd A.B."/>
        </authorList>
    </citation>
    <scope>NUCLEOTIDE SEQUENCE</scope>
    <source>
        <strain evidence="7">1538</strain>
        <tissue evidence="7">Blood</tissue>
    </source>
</reference>
<evidence type="ECO:0000313" key="8">
    <source>
        <dbReference type="Proteomes" id="UP001181693"/>
    </source>
</evidence>
<dbReference type="PANTHER" id="PTHR36684:SF1">
    <property type="entry name" value="CYTOCHROME C OXIDASE ASSEMBLY PROTEIN COX14"/>
    <property type="match status" value="1"/>
</dbReference>
<evidence type="ECO:0000256" key="4">
    <source>
        <dbReference type="ARBA" id="ARBA00023128"/>
    </source>
</evidence>
<gene>
    <name evidence="7" type="ORF">GDO54_000315</name>
</gene>
<keyword evidence="2 6" id="KW-0812">Transmembrane</keyword>
<accession>A0AAV3AZP7</accession>
<comment type="caution">
    <text evidence="7">The sequence shown here is derived from an EMBL/GenBank/DDBJ whole genome shotgun (WGS) entry which is preliminary data.</text>
</comment>
<dbReference type="GO" id="GO:0031966">
    <property type="term" value="C:mitochondrial membrane"/>
    <property type="evidence" value="ECO:0007669"/>
    <property type="project" value="UniProtKB-SubCell"/>
</dbReference>
<evidence type="ECO:0000256" key="6">
    <source>
        <dbReference type="SAM" id="Phobius"/>
    </source>
</evidence>
<protein>
    <recommendedName>
        <fullName evidence="9">Cytochrome c oxidase assembly protein COX14</fullName>
    </recommendedName>
</protein>
<organism evidence="7 8">
    <name type="scientific">Pyxicephalus adspersus</name>
    <name type="common">African bullfrog</name>
    <dbReference type="NCBI Taxonomy" id="30357"/>
    <lineage>
        <taxon>Eukaryota</taxon>
        <taxon>Metazoa</taxon>
        <taxon>Chordata</taxon>
        <taxon>Craniata</taxon>
        <taxon>Vertebrata</taxon>
        <taxon>Euteleostomi</taxon>
        <taxon>Amphibia</taxon>
        <taxon>Batrachia</taxon>
        <taxon>Anura</taxon>
        <taxon>Neobatrachia</taxon>
        <taxon>Ranoidea</taxon>
        <taxon>Pyxicephalidae</taxon>
        <taxon>Pyxicephalinae</taxon>
        <taxon>Pyxicephalus</taxon>
    </lineage>
</organism>
<proteinExistence type="predicted"/>
<dbReference type="EMBL" id="DYDO01000001">
    <property type="protein sequence ID" value="DBA32532.1"/>
    <property type="molecule type" value="Genomic_DNA"/>
</dbReference>
<name>A0AAV3AZP7_PYXAD</name>
<sequence>MVSTKRLADLGYKVFSGTMMVLTLYGGYLCSVRAYHYLQHKEQRRLAAERQTEAIVKE</sequence>
<keyword evidence="4" id="KW-0496">Mitochondrion</keyword>
<evidence type="ECO:0000256" key="2">
    <source>
        <dbReference type="ARBA" id="ARBA00022692"/>
    </source>
</evidence>
<evidence type="ECO:0000256" key="1">
    <source>
        <dbReference type="ARBA" id="ARBA00004304"/>
    </source>
</evidence>
<dbReference type="PANTHER" id="PTHR36684">
    <property type="entry name" value="CYTOCHROME C OXIDASE ASSEMBLY PROTEIN COX14"/>
    <property type="match status" value="1"/>
</dbReference>
<keyword evidence="3 6" id="KW-1133">Transmembrane helix</keyword>
<evidence type="ECO:0000313" key="7">
    <source>
        <dbReference type="EMBL" id="DBA32532.1"/>
    </source>
</evidence>
<evidence type="ECO:0000256" key="3">
    <source>
        <dbReference type="ARBA" id="ARBA00022989"/>
    </source>
</evidence>
<evidence type="ECO:0000256" key="5">
    <source>
        <dbReference type="ARBA" id="ARBA00023136"/>
    </source>
</evidence>